<keyword evidence="1 3" id="KW-0732">Signal</keyword>
<feature type="chain" id="PRO_5039928489" evidence="3">
    <location>
        <begin position="22"/>
        <end position="369"/>
    </location>
</feature>
<dbReference type="EMBL" id="JAGYPE020000005">
    <property type="protein sequence ID" value="MCH6264792.1"/>
    <property type="molecule type" value="Genomic_DNA"/>
</dbReference>
<dbReference type="GO" id="GO:0015888">
    <property type="term" value="P:thiamine transport"/>
    <property type="evidence" value="ECO:0007669"/>
    <property type="project" value="TreeGrafter"/>
</dbReference>
<feature type="signal peptide" evidence="3">
    <location>
        <begin position="1"/>
        <end position="21"/>
    </location>
</feature>
<dbReference type="GO" id="GO:0030975">
    <property type="term" value="F:thiamine binding"/>
    <property type="evidence" value="ECO:0007669"/>
    <property type="project" value="TreeGrafter"/>
</dbReference>
<organism evidence="4 5">
    <name type="scientific">Neobacillus citreus</name>
    <dbReference type="NCBI Taxonomy" id="2833578"/>
    <lineage>
        <taxon>Bacteria</taxon>
        <taxon>Bacillati</taxon>
        <taxon>Bacillota</taxon>
        <taxon>Bacilli</taxon>
        <taxon>Bacillales</taxon>
        <taxon>Bacillaceae</taxon>
        <taxon>Neobacillus</taxon>
    </lineage>
</organism>
<dbReference type="GO" id="GO:0030288">
    <property type="term" value="C:outer membrane-bounded periplasmic space"/>
    <property type="evidence" value="ECO:0007669"/>
    <property type="project" value="TreeGrafter"/>
</dbReference>
<dbReference type="Pfam" id="PF13416">
    <property type="entry name" value="SBP_bac_8"/>
    <property type="match status" value="1"/>
</dbReference>
<dbReference type="PANTHER" id="PTHR30006:SF2">
    <property type="entry name" value="ABC TRANSPORTER SUBSTRATE-BINDING PROTEIN"/>
    <property type="match status" value="1"/>
</dbReference>
<sequence length="369" mass="40383">MMKRMFSVFVLLMVMMLAACGVPNPSSNETSKESGSKAEPQTETKEITIAANGGKIEKLIRDDLAPKFKEKYGITINFVAGSSNEILTKVQLQKDNPQIDIAMYDSPVAVRAEEEGLTEAIAKESIKGLDSIDERYLIDEHSVPVLGYSVAVGYNTDIFKEKGWKAISSWNDLISSDYKGMTAFPDVSSNSGFTMFLSLAKANGGGIDNMQPGMDKGKELAAYSDTFYKNSTQIQPAMQQGAAVTVQASYTIAGLHDAGVPVKMVIPKEGAPLQAIVATVVKNSKNKKAAEDFINFMVTEDSQKKIAEIAFYPVVKNVKLPENYDSIIGFKDSDPVYKPDFAGIAKIQPEWTEKWTKEVTPELGKKVKK</sequence>
<evidence type="ECO:0000313" key="5">
    <source>
        <dbReference type="Proteomes" id="UP000677265"/>
    </source>
</evidence>
<evidence type="ECO:0000313" key="4">
    <source>
        <dbReference type="EMBL" id="MCH6264792.1"/>
    </source>
</evidence>
<gene>
    <name evidence="4" type="ORF">KHB02_004535</name>
</gene>
<reference evidence="4 5" key="1">
    <citation type="submission" date="2022-03" db="EMBL/GenBank/DDBJ databases">
        <title>Novel Bacillus species.</title>
        <authorList>
            <person name="Liu G."/>
        </authorList>
    </citation>
    <scope>NUCLEOTIDE SEQUENCE [LARGE SCALE GENOMIC DNA]</scope>
    <source>
        <strain evidence="4 5">FJAT-50051</strain>
    </source>
</reference>
<accession>A0A9J6MLF4</accession>
<evidence type="ECO:0000256" key="2">
    <source>
        <dbReference type="SAM" id="MobiDB-lite"/>
    </source>
</evidence>
<dbReference type="SUPFAM" id="SSF53850">
    <property type="entry name" value="Periplasmic binding protein-like II"/>
    <property type="match status" value="1"/>
</dbReference>
<proteinExistence type="predicted"/>
<dbReference type="GO" id="GO:0030976">
    <property type="term" value="F:thiamine pyrophosphate binding"/>
    <property type="evidence" value="ECO:0007669"/>
    <property type="project" value="TreeGrafter"/>
</dbReference>
<evidence type="ECO:0000256" key="1">
    <source>
        <dbReference type="ARBA" id="ARBA00022729"/>
    </source>
</evidence>
<dbReference type="InterPro" id="IPR006059">
    <property type="entry name" value="SBP"/>
</dbReference>
<evidence type="ECO:0000256" key="3">
    <source>
        <dbReference type="SAM" id="SignalP"/>
    </source>
</evidence>
<name>A0A9J6MLF4_9BACI</name>
<dbReference type="Proteomes" id="UP000677265">
    <property type="component" value="Unassembled WGS sequence"/>
</dbReference>
<dbReference type="AlphaFoldDB" id="A0A9J6MLF4"/>
<dbReference type="PROSITE" id="PS51257">
    <property type="entry name" value="PROKAR_LIPOPROTEIN"/>
    <property type="match status" value="1"/>
</dbReference>
<feature type="region of interest" description="Disordered" evidence="2">
    <location>
        <begin position="24"/>
        <end position="44"/>
    </location>
</feature>
<feature type="compositionally biased region" description="Basic and acidic residues" evidence="2">
    <location>
        <begin position="30"/>
        <end position="44"/>
    </location>
</feature>
<dbReference type="Gene3D" id="3.40.190.10">
    <property type="entry name" value="Periplasmic binding protein-like II"/>
    <property type="match status" value="2"/>
</dbReference>
<dbReference type="RefSeq" id="WP_241113718.1">
    <property type="nucleotide sequence ID" value="NZ_JAGYPE020000005.1"/>
</dbReference>
<comment type="caution">
    <text evidence="4">The sequence shown here is derived from an EMBL/GenBank/DDBJ whole genome shotgun (WGS) entry which is preliminary data.</text>
</comment>
<dbReference type="PANTHER" id="PTHR30006">
    <property type="entry name" value="THIAMINE-BINDING PERIPLASMIC PROTEIN-RELATED"/>
    <property type="match status" value="1"/>
</dbReference>
<protein>
    <submittedName>
        <fullName evidence="4">Extracellular solute-binding protein</fullName>
    </submittedName>
</protein>
<keyword evidence="5" id="KW-1185">Reference proteome</keyword>